<evidence type="ECO:0000259" key="4">
    <source>
        <dbReference type="PROSITE" id="PS50048"/>
    </source>
</evidence>
<feature type="compositionally biased region" description="Basic and acidic residues" evidence="3">
    <location>
        <begin position="587"/>
        <end position="597"/>
    </location>
</feature>
<accession>R9PBA1</accession>
<gene>
    <name evidence="5" type="ORF">PHSY_006250</name>
</gene>
<dbReference type="eggNOG" id="ENOG502R840">
    <property type="taxonomic scope" value="Eukaryota"/>
</dbReference>
<name>R9PBA1_PSEHS</name>
<dbReference type="SUPFAM" id="SSF57701">
    <property type="entry name" value="Zn2/Cys6 DNA-binding domain"/>
    <property type="match status" value="1"/>
</dbReference>
<dbReference type="Pfam" id="PF04082">
    <property type="entry name" value="Fungal_trans"/>
    <property type="match status" value="1"/>
</dbReference>
<feature type="domain" description="Zn(2)-C6 fungal-type" evidence="4">
    <location>
        <begin position="194"/>
        <end position="224"/>
    </location>
</feature>
<feature type="compositionally biased region" description="Low complexity" evidence="3">
    <location>
        <begin position="598"/>
        <end position="613"/>
    </location>
</feature>
<reference evidence="6" key="1">
    <citation type="journal article" date="2013" name="Genome Announc.">
        <title>Draft genome sequence of the basidiomycetous yeast-like fungus Pseudozyma hubeiensis SY62, which produces an abundant amount of the biosurfactant mannosylerythritol lipids.</title>
        <authorList>
            <person name="Konishi M."/>
            <person name="Hatada Y."/>
            <person name="Horiuchi J."/>
        </authorList>
    </citation>
    <scope>NUCLEOTIDE SEQUENCE [LARGE SCALE GENOMIC DNA]</scope>
    <source>
        <strain evidence="6">SY62</strain>
    </source>
</reference>
<feature type="region of interest" description="Disordered" evidence="3">
    <location>
        <begin position="236"/>
        <end position="268"/>
    </location>
</feature>
<dbReference type="InterPro" id="IPR007219">
    <property type="entry name" value="XnlR_reg_dom"/>
</dbReference>
<feature type="compositionally biased region" description="Polar residues" evidence="3">
    <location>
        <begin position="296"/>
        <end position="305"/>
    </location>
</feature>
<dbReference type="GeneID" id="24111522"/>
<dbReference type="PROSITE" id="PS00463">
    <property type="entry name" value="ZN2_CY6_FUNGAL_1"/>
    <property type="match status" value="1"/>
</dbReference>
<evidence type="ECO:0000256" key="1">
    <source>
        <dbReference type="ARBA" id="ARBA00022723"/>
    </source>
</evidence>
<dbReference type="Proteomes" id="UP000014071">
    <property type="component" value="Unassembled WGS sequence"/>
</dbReference>
<dbReference type="SMART" id="SM00066">
    <property type="entry name" value="GAL4"/>
    <property type="match status" value="1"/>
</dbReference>
<sequence>MDRSPYGSGPRGSAARPSTSREEHESRRGLERLPPILPSSQTIPKLPLTRPESLASSSHRLASIQDLDAPLHAAHRPYLPLSDRPSPYDAVRRPSPPSTMPVGLVSADYAQSRRSPADARIAPHPNHPAPAYSYSSQPVYRSDPYHHDVPRAHASSHVPYHRRYDAPPPHIRPAPLAESVTTSTPIKRPRVSLACLACRNRKSRCDGVRPTCKTCATMKIACKWPEVDFRRAKTGEAARMQKRTPPGSSSQHSPESLPPHPRGDLDPAGQVYTQRVASGMLPSSQPMSIKTYAVGNGTNIDSKASSPIIGGDTRNRTYSDGDRDARHALHSQRSPSEQHLPPPRFPDRGSATRSYADIYAHPRSSIDVPLAKTPWVRDDRPQPASQDCRTTSEEQVARPLRPLPESRFSRSSSVAVRCRSRAAEIATLARPATDAQRISVEAHMSQDSSLEDLIADDLPAERLDRAFAADWEALGGLSTAAQRPFMDVAAGLVGVLEVFRGDAHQDIARPSPNDSGRLHIFRLRSTSSSAPQLLQLSIAMDMSCRQEHELLEAATRDGYDQLSYPLTVDRLSLPLIEAIQRALEDQARAAEKSRRESTSTSASQPRAASPPSSDGIPFVRKQDIKPPQPVLELFFGSYLEAIGEQMPGLDTKVVASRIRDGSISALLANALCAIGASLHERVGQQPSIDGALSSKHYLERARALIGAALQSPDLEAILALGVMAIRDILMGQVVSSAVIVSSAMRLCMQLDLHRAQPPRRSSSPPSTAAGDKLGGDLIASDVFWMVYCLDRITSIATARPLAIKDGDIDTVFPTTMRDGKPCIFAALVRQLHYLGRLAEVSTSSRVGATIAKGDGSDRARARETEREVAAVGADLVGHYDSLPSVLQLGPVNLRRAHDAGEAMSFLQLHLTHHMALLHRFLLPSAVMTNAEYDAMRSAAAEIVEICKLAEALDPTLLADTPLSAVACFLSGCVWLSEIETLEESMQAVLNTDASSRGLMAQLEAAQSTLAKIISTLGRHAEFWPVARNLVDVLQAQRARSGKTAISPATVASIVSQVEAIHLVVRRPGFATERPVGGSARVQVRKVYDLEHLRSAFPHLC</sequence>
<dbReference type="PROSITE" id="PS50048">
    <property type="entry name" value="ZN2_CY6_FUNGAL_2"/>
    <property type="match status" value="1"/>
</dbReference>
<organism evidence="5 6">
    <name type="scientific">Pseudozyma hubeiensis (strain SY62)</name>
    <name type="common">Yeast</name>
    <dbReference type="NCBI Taxonomy" id="1305764"/>
    <lineage>
        <taxon>Eukaryota</taxon>
        <taxon>Fungi</taxon>
        <taxon>Dikarya</taxon>
        <taxon>Basidiomycota</taxon>
        <taxon>Ustilaginomycotina</taxon>
        <taxon>Ustilaginomycetes</taxon>
        <taxon>Ustilaginales</taxon>
        <taxon>Ustilaginaceae</taxon>
        <taxon>Pseudozyma</taxon>
    </lineage>
</organism>
<evidence type="ECO:0000313" key="6">
    <source>
        <dbReference type="Proteomes" id="UP000014071"/>
    </source>
</evidence>
<keyword evidence="1" id="KW-0479">Metal-binding</keyword>
<feature type="region of interest" description="Disordered" evidence="3">
    <location>
        <begin position="295"/>
        <end position="351"/>
    </location>
</feature>
<protein>
    <submittedName>
        <fullName evidence="5">C6 transcription factor</fullName>
    </submittedName>
</protein>
<dbReference type="OrthoDB" id="2428527at2759"/>
<dbReference type="GO" id="GO:0000981">
    <property type="term" value="F:DNA-binding transcription factor activity, RNA polymerase II-specific"/>
    <property type="evidence" value="ECO:0007669"/>
    <property type="project" value="InterPro"/>
</dbReference>
<dbReference type="InterPro" id="IPR036864">
    <property type="entry name" value="Zn2-C6_fun-type_DNA-bd_sf"/>
</dbReference>
<dbReference type="HOGENOM" id="CLU_284843_0_0_1"/>
<dbReference type="RefSeq" id="XP_012192243.1">
    <property type="nucleotide sequence ID" value="XM_012336853.1"/>
</dbReference>
<dbReference type="EMBL" id="DF238821">
    <property type="protein sequence ID" value="GAC98656.1"/>
    <property type="molecule type" value="Genomic_DNA"/>
</dbReference>
<dbReference type="CDD" id="cd12148">
    <property type="entry name" value="fungal_TF_MHR"/>
    <property type="match status" value="1"/>
</dbReference>
<evidence type="ECO:0000256" key="2">
    <source>
        <dbReference type="ARBA" id="ARBA00023242"/>
    </source>
</evidence>
<feature type="region of interest" description="Disordered" evidence="3">
    <location>
        <begin position="1"/>
        <end position="61"/>
    </location>
</feature>
<dbReference type="AlphaFoldDB" id="R9PBA1"/>
<evidence type="ECO:0000313" key="5">
    <source>
        <dbReference type="EMBL" id="GAC98656.1"/>
    </source>
</evidence>
<feature type="compositionally biased region" description="Basic and acidic residues" evidence="3">
    <location>
        <begin position="19"/>
        <end position="31"/>
    </location>
</feature>
<feature type="region of interest" description="Disordered" evidence="3">
    <location>
        <begin position="110"/>
        <end position="129"/>
    </location>
</feature>
<dbReference type="Gene3D" id="4.10.240.10">
    <property type="entry name" value="Zn(2)-C6 fungal-type DNA-binding domain"/>
    <property type="match status" value="1"/>
</dbReference>
<feature type="compositionally biased region" description="Basic and acidic residues" evidence="3">
    <location>
        <begin position="313"/>
        <end position="327"/>
    </location>
</feature>
<proteinExistence type="predicted"/>
<dbReference type="PANTHER" id="PTHR47783">
    <property type="entry name" value="ZN(II)2CYS6 TRANSCRIPTION FACTOR (EUROFUNG)-RELATED"/>
    <property type="match status" value="1"/>
</dbReference>
<keyword evidence="2" id="KW-0539">Nucleus</keyword>
<dbReference type="GO" id="GO:0006351">
    <property type="term" value="P:DNA-templated transcription"/>
    <property type="evidence" value="ECO:0007669"/>
    <property type="project" value="InterPro"/>
</dbReference>
<dbReference type="GO" id="GO:0003677">
    <property type="term" value="F:DNA binding"/>
    <property type="evidence" value="ECO:0007669"/>
    <property type="project" value="InterPro"/>
</dbReference>
<dbReference type="STRING" id="1305764.R9PBA1"/>
<feature type="region of interest" description="Disordered" evidence="3">
    <location>
        <begin position="377"/>
        <end position="397"/>
    </location>
</feature>
<dbReference type="InterPro" id="IPR001138">
    <property type="entry name" value="Zn2Cys6_DnaBD"/>
</dbReference>
<feature type="region of interest" description="Disordered" evidence="3">
    <location>
        <begin position="587"/>
        <end position="621"/>
    </location>
</feature>
<dbReference type="Pfam" id="PF00172">
    <property type="entry name" value="Zn_clus"/>
    <property type="match status" value="1"/>
</dbReference>
<dbReference type="SMART" id="SM00906">
    <property type="entry name" value="Fungal_trans"/>
    <property type="match status" value="1"/>
</dbReference>
<evidence type="ECO:0000256" key="3">
    <source>
        <dbReference type="SAM" id="MobiDB-lite"/>
    </source>
</evidence>
<dbReference type="GO" id="GO:0008270">
    <property type="term" value="F:zinc ion binding"/>
    <property type="evidence" value="ECO:0007669"/>
    <property type="project" value="InterPro"/>
</dbReference>
<dbReference type="CDD" id="cd00067">
    <property type="entry name" value="GAL4"/>
    <property type="match status" value="1"/>
</dbReference>
<dbReference type="PANTHER" id="PTHR47783:SF1">
    <property type="entry name" value="ZN(II)2CYS6 TRANSCRIPTION FACTOR (EUROFUNG)"/>
    <property type="match status" value="1"/>
</dbReference>
<keyword evidence="6" id="KW-1185">Reference proteome</keyword>